<evidence type="ECO:0000256" key="1">
    <source>
        <dbReference type="SAM" id="MobiDB-lite"/>
    </source>
</evidence>
<evidence type="ECO:0000259" key="2">
    <source>
        <dbReference type="Pfam" id="PF03372"/>
    </source>
</evidence>
<dbReference type="InterPro" id="IPR050410">
    <property type="entry name" value="CCR4/nocturin_mRNA_transcr"/>
</dbReference>
<sequence>MLLRKLRILARNSITRAEQPRDLLMNRPSFWFPWWTGLYPWAPFPPFNFWPPQITWIPNNFFGAFYPQPRCIPWSNALPPQIPTSSFNMDSTGDEPRPKRLKTAEDSRPGWNSHVKASHLPSSSSHVQDAASNVKISRHWEDFSQYHMENPSAQLGDVQSPAKFDFTVLSYNILSQDLLEDNSQLYNHCRRNVLFWSYRLPNILKEIKEMNADILCLQEVQEDHYKNQIKPSLEAFGYHCEFKSRTGSKPDGCAICFRASKFVLTLVKPVEYFRRNMMLLDRDNVGLILLLQPRVDGEAPTICVANTHLLYNPRRGDIKLAQLAILLAEISRVSLLKDSSVCPIILCGDFNSVPGSPLYSFIREGMLNYEGMPIGEVSGQQESSSGRRPLSFPIWPGTLGISQDCVYETKNKSGKPEGNTGDKAQDKRVESSLHHNFSLSSVYSHYVCGTGMPEVTTCHSTTALTVDYIFYSPAKGDVFVRPVSFFFISLFTQCRLDGVEVTSLLYNRGGTGLNSRQEHLSSASEPRHGLKLLGRLALLTEQDLWNIRALPNENNSSDHLSLLAKFRLEFVIHNQKEESVDVPEATALILPGPN</sequence>
<dbReference type="Proteomes" id="UP000694569">
    <property type="component" value="Unplaced"/>
</dbReference>
<dbReference type="InterPro" id="IPR045816">
    <property type="entry name" value="ANGEL2_N"/>
</dbReference>
<dbReference type="Gene3D" id="3.60.10.10">
    <property type="entry name" value="Endonuclease/exonuclease/phosphatase"/>
    <property type="match status" value="1"/>
</dbReference>
<dbReference type="Pfam" id="PF19339">
    <property type="entry name" value="ANGEL2_N"/>
    <property type="match status" value="1"/>
</dbReference>
<reference evidence="4" key="1">
    <citation type="submission" date="2025-08" db="UniProtKB">
        <authorList>
            <consortium name="Ensembl"/>
        </authorList>
    </citation>
    <scope>IDENTIFICATION</scope>
</reference>
<dbReference type="GO" id="GO:0000175">
    <property type="term" value="F:3'-5'-RNA exonuclease activity"/>
    <property type="evidence" value="ECO:0007669"/>
    <property type="project" value="TreeGrafter"/>
</dbReference>
<gene>
    <name evidence="4" type="primary">ANGEL2</name>
</gene>
<feature type="compositionally biased region" description="Basic and acidic residues" evidence="1">
    <location>
        <begin position="94"/>
        <end position="108"/>
    </location>
</feature>
<protein>
    <submittedName>
        <fullName evidence="4">Angel homolog 2</fullName>
    </submittedName>
</protein>
<keyword evidence="5" id="KW-1185">Reference proteome</keyword>
<dbReference type="InterPro" id="IPR005135">
    <property type="entry name" value="Endo/exonuclease/phosphatase"/>
</dbReference>
<evidence type="ECO:0000313" key="5">
    <source>
        <dbReference type="Proteomes" id="UP000694569"/>
    </source>
</evidence>
<proteinExistence type="predicted"/>
<dbReference type="PANTHER" id="PTHR12121:SF27">
    <property type="entry name" value="PROTEIN ANGEL HOMOLOG 2"/>
    <property type="match status" value="1"/>
</dbReference>
<dbReference type="OrthoDB" id="10253982at2759"/>
<name>A0A8C5PBY7_9ANUR</name>
<dbReference type="GeneTree" id="ENSGT00940000157391"/>
<dbReference type="AlphaFoldDB" id="A0A8C5PBY7"/>
<dbReference type="SUPFAM" id="SSF56219">
    <property type="entry name" value="DNase I-like"/>
    <property type="match status" value="1"/>
</dbReference>
<dbReference type="PANTHER" id="PTHR12121">
    <property type="entry name" value="CARBON CATABOLITE REPRESSOR PROTEIN 4"/>
    <property type="match status" value="1"/>
</dbReference>
<feature type="domain" description="Protein angel homolog 2 N-terminal" evidence="3">
    <location>
        <begin position="1"/>
        <end position="146"/>
    </location>
</feature>
<dbReference type="Ensembl" id="ENSLLET00000013552.1">
    <property type="protein sequence ID" value="ENSLLEP00000013039.1"/>
    <property type="gene ID" value="ENSLLEG00000008242.1"/>
</dbReference>
<dbReference type="GO" id="GO:0003730">
    <property type="term" value="F:mRNA 3'-UTR binding"/>
    <property type="evidence" value="ECO:0007669"/>
    <property type="project" value="TreeGrafter"/>
</dbReference>
<feature type="region of interest" description="Disordered" evidence="1">
    <location>
        <begin position="83"/>
        <end position="126"/>
    </location>
</feature>
<organism evidence="4 5">
    <name type="scientific">Leptobrachium leishanense</name>
    <name type="common">Leishan spiny toad</name>
    <dbReference type="NCBI Taxonomy" id="445787"/>
    <lineage>
        <taxon>Eukaryota</taxon>
        <taxon>Metazoa</taxon>
        <taxon>Chordata</taxon>
        <taxon>Craniata</taxon>
        <taxon>Vertebrata</taxon>
        <taxon>Euteleostomi</taxon>
        <taxon>Amphibia</taxon>
        <taxon>Batrachia</taxon>
        <taxon>Anura</taxon>
        <taxon>Pelobatoidea</taxon>
        <taxon>Megophryidae</taxon>
        <taxon>Leptobrachium</taxon>
    </lineage>
</organism>
<dbReference type="InterPro" id="IPR036691">
    <property type="entry name" value="Endo/exonu/phosph_ase_sf"/>
</dbReference>
<dbReference type="Pfam" id="PF03372">
    <property type="entry name" value="Exo_endo_phos"/>
    <property type="match status" value="1"/>
</dbReference>
<evidence type="ECO:0000259" key="3">
    <source>
        <dbReference type="Pfam" id="PF19339"/>
    </source>
</evidence>
<accession>A0A8C5PBY7</accession>
<dbReference type="GO" id="GO:0070935">
    <property type="term" value="P:3'-UTR-mediated mRNA stabilization"/>
    <property type="evidence" value="ECO:0007669"/>
    <property type="project" value="TreeGrafter"/>
</dbReference>
<reference evidence="4" key="2">
    <citation type="submission" date="2025-09" db="UniProtKB">
        <authorList>
            <consortium name="Ensembl"/>
        </authorList>
    </citation>
    <scope>IDENTIFICATION</scope>
</reference>
<evidence type="ECO:0000313" key="4">
    <source>
        <dbReference type="Ensembl" id="ENSLLEP00000013039.1"/>
    </source>
</evidence>
<feature type="domain" description="Endonuclease/exonuclease/phosphatase" evidence="2">
    <location>
        <begin position="169"/>
        <end position="474"/>
    </location>
</feature>